<evidence type="ECO:0000313" key="3">
    <source>
        <dbReference type="EMBL" id="MDN4603743.1"/>
    </source>
</evidence>
<dbReference type="InterPro" id="IPR001119">
    <property type="entry name" value="SLH_dom"/>
</dbReference>
<dbReference type="RefSeq" id="WP_285080584.1">
    <property type="nucleotide sequence ID" value="NZ_JAROCD010000010.1"/>
</dbReference>
<dbReference type="Proteomes" id="UP001174205">
    <property type="component" value="Unassembled WGS sequence"/>
</dbReference>
<comment type="caution">
    <text evidence="3">The sequence shown here is derived from an EMBL/GenBank/DDBJ whole genome shotgun (WGS) entry which is preliminary data.</text>
</comment>
<accession>A0ABT8JF47</accession>
<dbReference type="PANTHER" id="PTHR43308">
    <property type="entry name" value="OUTER MEMBRANE PROTEIN ALPHA-RELATED"/>
    <property type="match status" value="1"/>
</dbReference>
<feature type="signal peptide" evidence="1">
    <location>
        <begin position="1"/>
        <end position="27"/>
    </location>
</feature>
<sequence>MLQRKKDKITKYVLSSTLLATSFAGQASVYAADEKVAPDATQAIVKELMDKGVLTGNQNGDMNLDGKLTRIQVAAILARSLNLKLSDSPSISFRDVSSDSWGLKYIDALEKLGVITGSSGKFRPNDVITKEELAVILVRVTQTSIVGKGDNLTFSDKESVSSWARAYVQAAIDAKLLSADNGQFNPKKQVTRKEVAIFTDSFIKSEKYETYKQSANDLLDKGGKISNSDPSI</sequence>
<dbReference type="InterPro" id="IPR051465">
    <property type="entry name" value="Cell_Envelope_Struct_Comp"/>
</dbReference>
<evidence type="ECO:0000256" key="1">
    <source>
        <dbReference type="SAM" id="SignalP"/>
    </source>
</evidence>
<proteinExistence type="predicted"/>
<keyword evidence="4" id="KW-1185">Reference proteome</keyword>
<dbReference type="EMBL" id="JAROCD010000010">
    <property type="protein sequence ID" value="MDN4603743.1"/>
    <property type="molecule type" value="Genomic_DNA"/>
</dbReference>
<feature type="domain" description="SLH" evidence="2">
    <location>
        <begin position="152"/>
        <end position="213"/>
    </location>
</feature>
<name>A0ABT8JF47_9BACL</name>
<evidence type="ECO:0000313" key="4">
    <source>
        <dbReference type="Proteomes" id="UP001174205"/>
    </source>
</evidence>
<evidence type="ECO:0000259" key="2">
    <source>
        <dbReference type="PROSITE" id="PS51272"/>
    </source>
</evidence>
<dbReference type="PROSITE" id="PS51272">
    <property type="entry name" value="SLH"/>
    <property type="match status" value="3"/>
</dbReference>
<feature type="chain" id="PRO_5045804169" evidence="1">
    <location>
        <begin position="28"/>
        <end position="232"/>
    </location>
</feature>
<feature type="domain" description="SLH" evidence="2">
    <location>
        <begin position="27"/>
        <end position="88"/>
    </location>
</feature>
<reference evidence="3" key="1">
    <citation type="submission" date="2023-03" db="EMBL/GenBank/DDBJ databases">
        <title>MT1 and MT2 Draft Genomes of Novel Species.</title>
        <authorList>
            <person name="Venkateswaran K."/>
        </authorList>
    </citation>
    <scope>NUCLEOTIDE SEQUENCE</scope>
    <source>
        <strain evidence="3">F6_3S_P_1C</strain>
    </source>
</reference>
<dbReference type="Pfam" id="PF00395">
    <property type="entry name" value="SLH"/>
    <property type="match status" value="2"/>
</dbReference>
<gene>
    <name evidence="3" type="ORF">P5G61_21040</name>
</gene>
<protein>
    <submittedName>
        <fullName evidence="3">S-layer homology domain-containing protein</fullName>
    </submittedName>
</protein>
<feature type="domain" description="SLH" evidence="2">
    <location>
        <begin position="89"/>
        <end position="151"/>
    </location>
</feature>
<organism evidence="3 4">
    <name type="scientific">Paenibacillus vandeheii</name>
    <dbReference type="NCBI Taxonomy" id="3035917"/>
    <lineage>
        <taxon>Bacteria</taxon>
        <taxon>Bacillati</taxon>
        <taxon>Bacillota</taxon>
        <taxon>Bacilli</taxon>
        <taxon>Bacillales</taxon>
        <taxon>Paenibacillaceae</taxon>
        <taxon>Paenibacillus</taxon>
    </lineage>
</organism>
<dbReference type="PANTHER" id="PTHR43308:SF5">
    <property type="entry name" value="S-LAYER PROTEIN _ PEPTIDOGLYCAN ENDO-BETA-N-ACETYLGLUCOSAMINIDASE"/>
    <property type="match status" value="1"/>
</dbReference>
<keyword evidence="1" id="KW-0732">Signal</keyword>